<feature type="chain" id="PRO_5017340297" description="Periplasmic binding protein domain-containing protein" evidence="4">
    <location>
        <begin position="26"/>
        <end position="330"/>
    </location>
</feature>
<dbReference type="SUPFAM" id="SSF53822">
    <property type="entry name" value="Periplasmic binding protein-like I"/>
    <property type="match status" value="1"/>
</dbReference>
<dbReference type="InterPro" id="IPR025997">
    <property type="entry name" value="SBP_2_dom"/>
</dbReference>
<dbReference type="InterPro" id="IPR028082">
    <property type="entry name" value="Peripla_BP_I"/>
</dbReference>
<dbReference type="PANTHER" id="PTHR46847:SF1">
    <property type="entry name" value="D-ALLOSE-BINDING PERIPLASMIC PROTEIN-RELATED"/>
    <property type="match status" value="1"/>
</dbReference>
<organism evidence="6 7">
    <name type="scientific">Rhizobium jaguaris</name>
    <dbReference type="NCBI Taxonomy" id="1312183"/>
    <lineage>
        <taxon>Bacteria</taxon>
        <taxon>Pseudomonadati</taxon>
        <taxon>Pseudomonadota</taxon>
        <taxon>Alphaproteobacteria</taxon>
        <taxon>Hyphomicrobiales</taxon>
        <taxon>Rhizobiaceae</taxon>
        <taxon>Rhizobium/Agrobacterium group</taxon>
        <taxon>Rhizobium</taxon>
    </lineage>
</organism>
<accession>A0A387FGA0</accession>
<evidence type="ECO:0000256" key="3">
    <source>
        <dbReference type="ARBA" id="ARBA00022729"/>
    </source>
</evidence>
<feature type="signal peptide" evidence="4">
    <location>
        <begin position="1"/>
        <end position="25"/>
    </location>
</feature>
<dbReference type="Gene3D" id="3.40.50.2300">
    <property type="match status" value="2"/>
</dbReference>
<proteinExistence type="inferred from homology"/>
<protein>
    <recommendedName>
        <fullName evidence="5">Periplasmic binding protein domain-containing protein</fullName>
    </recommendedName>
</protein>
<dbReference type="Pfam" id="PF13407">
    <property type="entry name" value="Peripla_BP_4"/>
    <property type="match status" value="1"/>
</dbReference>
<reference evidence="6 7" key="1">
    <citation type="submission" date="2018-10" db="EMBL/GenBank/DDBJ databases">
        <title>Rhizobium etli, R. leguminosarum and a new Rhizobium genospecies from Phaseolus dumosus.</title>
        <authorList>
            <person name="Ramirez-Puebla S.T."/>
            <person name="Rogel-Hernandez M.A."/>
            <person name="Guerrero G."/>
            <person name="Ormeno-Orrillo E."/>
            <person name="Martinez-Romero J.C."/>
            <person name="Negrete-Yankelevich S."/>
            <person name="Martinez-Romero E."/>
        </authorList>
    </citation>
    <scope>NUCLEOTIDE SEQUENCE [LARGE SCALE GENOMIC DNA]</scope>
    <source>
        <strain evidence="6 7">CCGE525</strain>
    </source>
</reference>
<evidence type="ECO:0000256" key="1">
    <source>
        <dbReference type="ARBA" id="ARBA00004196"/>
    </source>
</evidence>
<comment type="similarity">
    <text evidence="2">Belongs to the bacterial solute-binding protein 2 family.</text>
</comment>
<dbReference type="GO" id="GO:0030313">
    <property type="term" value="C:cell envelope"/>
    <property type="evidence" value="ECO:0007669"/>
    <property type="project" value="UniProtKB-SubCell"/>
</dbReference>
<dbReference type="EMBL" id="CP032694">
    <property type="protein sequence ID" value="AYG57549.1"/>
    <property type="molecule type" value="Genomic_DNA"/>
</dbReference>
<evidence type="ECO:0000256" key="2">
    <source>
        <dbReference type="ARBA" id="ARBA00007639"/>
    </source>
</evidence>
<keyword evidence="3 4" id="KW-0732">Signal</keyword>
<evidence type="ECO:0000256" key="4">
    <source>
        <dbReference type="SAM" id="SignalP"/>
    </source>
</evidence>
<sequence length="330" mass="36568">MRLRAAIFALATLVALSLLGNSASAEEKKYTFYHLLWGMNDANVQFHIKAGEEYMKSHPDVTIKYVGPENYDPAEHAKFLDTILSSKPDGIALHISSVDALLPGLKKAKEMGIPVVSVTSHPPSEEDNKKLEGYYLTWVGADEQLIGKRMGEWVVKHAKPVHVVYLMGHLGHAGHEMRAKGFIEAMPQGVKGERVAIGDEPEHAKDVIRSFLTANPDVNVIMGGAPFNKWVSDVVDELGRKDMVLLTSDDAPSSLEAVDKGVYAATFSQEFPIQAPMAYEVLYNYQKTKMYPVAPIVTGPMIVDKDNVKLFKDLALKIFGEDNYYKLSPY</sequence>
<evidence type="ECO:0000313" key="7">
    <source>
        <dbReference type="Proteomes" id="UP000282195"/>
    </source>
</evidence>
<name>A0A387FGA0_9HYPH</name>
<feature type="domain" description="Periplasmic binding protein" evidence="5">
    <location>
        <begin position="53"/>
        <end position="287"/>
    </location>
</feature>
<comment type="subcellular location">
    <subcellularLocation>
        <location evidence="1">Cell envelope</location>
    </subcellularLocation>
</comment>
<dbReference type="KEGG" id="rjg:CCGE525_00985"/>
<dbReference type="Proteomes" id="UP000282195">
    <property type="component" value="Chromosome"/>
</dbReference>
<gene>
    <name evidence="6" type="ORF">CCGE525_00985</name>
</gene>
<evidence type="ECO:0000259" key="5">
    <source>
        <dbReference type="Pfam" id="PF13407"/>
    </source>
</evidence>
<dbReference type="AlphaFoldDB" id="A0A387FGA0"/>
<keyword evidence="7" id="KW-1185">Reference proteome</keyword>
<dbReference type="OrthoDB" id="9804917at2"/>
<dbReference type="RefSeq" id="WP_120702650.1">
    <property type="nucleotide sequence ID" value="NZ_CP032694.1"/>
</dbReference>
<evidence type="ECO:0000313" key="6">
    <source>
        <dbReference type="EMBL" id="AYG57549.1"/>
    </source>
</evidence>
<dbReference type="PANTHER" id="PTHR46847">
    <property type="entry name" value="D-ALLOSE-BINDING PERIPLASMIC PROTEIN-RELATED"/>
    <property type="match status" value="1"/>
</dbReference>
<dbReference type="GO" id="GO:0030246">
    <property type="term" value="F:carbohydrate binding"/>
    <property type="evidence" value="ECO:0007669"/>
    <property type="project" value="UniProtKB-ARBA"/>
</dbReference>